<dbReference type="SUPFAM" id="SSF48452">
    <property type="entry name" value="TPR-like"/>
    <property type="match status" value="1"/>
</dbReference>
<evidence type="ECO:0000256" key="1">
    <source>
        <dbReference type="PROSITE-ProRule" id="PRU00339"/>
    </source>
</evidence>
<dbReference type="InterPro" id="IPR011990">
    <property type="entry name" value="TPR-like_helical_dom_sf"/>
</dbReference>
<gene>
    <name evidence="2" type="ORF">D1013_03070</name>
</gene>
<sequence>MRTVLKGAILMVFVKAEAQTSALAVADSLFSTGDFTKAINHYAQSNDQNASLQIARSYNALGRYDKAIAQYEDVVAKQPEAQIAGFELAKLYLKTKSYEEGRKLFSKLIASNDSNPEYHYYLGEIFTELNQPASSLNSYKKAIEKDSQHLKSLFRLGKFFVIKREKEAALRYLNQGLNVYPDDVSLINLKALGYFNNNEYQKALPLFERLVALGETQEFILSKLAYCYFKSWEFEEAKSTYKQVLFFNDQNSDAYYNLGLVHLKEQQLDSAQIFIQKSIEVQTPVLTQEYEALARIERLRKNPKMALKYYQMAHEEAPEVSMLFHNVCTLADQVYDNPEKVLPYYEEYLERYGHEDGYSIEMVKKRVSQLKEEIYFGKK</sequence>
<dbReference type="Pfam" id="PF13432">
    <property type="entry name" value="TPR_16"/>
    <property type="match status" value="1"/>
</dbReference>
<dbReference type="KEGG" id="emar:D1013_03070"/>
<evidence type="ECO:0000313" key="3">
    <source>
        <dbReference type="Proteomes" id="UP000276309"/>
    </source>
</evidence>
<name>A0A3G2L2H6_9FLAO</name>
<dbReference type="Pfam" id="PF13181">
    <property type="entry name" value="TPR_8"/>
    <property type="match status" value="1"/>
</dbReference>
<dbReference type="Gene3D" id="1.25.40.10">
    <property type="entry name" value="Tetratricopeptide repeat domain"/>
    <property type="match status" value="1"/>
</dbReference>
<feature type="repeat" description="TPR" evidence="1">
    <location>
        <begin position="150"/>
        <end position="183"/>
    </location>
</feature>
<feature type="repeat" description="TPR" evidence="1">
    <location>
        <begin position="116"/>
        <end position="149"/>
    </location>
</feature>
<dbReference type="PROSITE" id="PS50005">
    <property type="entry name" value="TPR"/>
    <property type="match status" value="4"/>
</dbReference>
<dbReference type="PANTHER" id="PTHR12558">
    <property type="entry name" value="CELL DIVISION CYCLE 16,23,27"/>
    <property type="match status" value="1"/>
</dbReference>
<evidence type="ECO:0000313" key="2">
    <source>
        <dbReference type="EMBL" id="AYN66433.1"/>
    </source>
</evidence>
<dbReference type="OrthoDB" id="9810596at2"/>
<dbReference type="SMART" id="SM00028">
    <property type="entry name" value="TPR"/>
    <property type="match status" value="7"/>
</dbReference>
<dbReference type="AlphaFoldDB" id="A0A3G2L2H6"/>
<organism evidence="2 3">
    <name type="scientific">Euzebyella marina</name>
    <dbReference type="NCBI Taxonomy" id="1761453"/>
    <lineage>
        <taxon>Bacteria</taxon>
        <taxon>Pseudomonadati</taxon>
        <taxon>Bacteroidota</taxon>
        <taxon>Flavobacteriia</taxon>
        <taxon>Flavobacteriales</taxon>
        <taxon>Flavobacteriaceae</taxon>
        <taxon>Euzebyella</taxon>
    </lineage>
</organism>
<dbReference type="EMBL" id="CP032050">
    <property type="protein sequence ID" value="AYN66433.1"/>
    <property type="molecule type" value="Genomic_DNA"/>
</dbReference>
<dbReference type="InterPro" id="IPR019734">
    <property type="entry name" value="TPR_rpt"/>
</dbReference>
<feature type="repeat" description="TPR" evidence="1">
    <location>
        <begin position="252"/>
        <end position="285"/>
    </location>
</feature>
<dbReference type="RefSeq" id="WP_121847485.1">
    <property type="nucleotide sequence ID" value="NZ_CP032050.1"/>
</dbReference>
<dbReference type="Proteomes" id="UP000276309">
    <property type="component" value="Chromosome"/>
</dbReference>
<protein>
    <submittedName>
        <fullName evidence="2">Uncharacterized protein</fullName>
    </submittedName>
</protein>
<feature type="repeat" description="TPR" evidence="1">
    <location>
        <begin position="48"/>
        <end position="81"/>
    </location>
</feature>
<proteinExistence type="predicted"/>
<keyword evidence="1" id="KW-0802">TPR repeat</keyword>
<accession>A0A3G2L2H6</accession>
<dbReference type="PANTHER" id="PTHR12558:SF13">
    <property type="entry name" value="CELL DIVISION CYCLE PROTEIN 27 HOMOLOG"/>
    <property type="match status" value="1"/>
</dbReference>
<reference evidence="2 3" key="1">
    <citation type="submission" date="2018-08" db="EMBL/GenBank/DDBJ databases">
        <title>The reduced genetic potential of extracellular carbohydrate catabolism in Euzebyella marina RN62, a Flavobacteriia bacterium isolated from the hadal water.</title>
        <authorList>
            <person name="Xue C."/>
        </authorList>
    </citation>
    <scope>NUCLEOTIDE SEQUENCE [LARGE SCALE GENOMIC DNA]</scope>
    <source>
        <strain evidence="2 3">RN62</strain>
    </source>
</reference>
<keyword evidence="3" id="KW-1185">Reference proteome</keyword>